<keyword evidence="2" id="KW-1133">Transmembrane helix</keyword>
<dbReference type="PROSITE" id="PS00409">
    <property type="entry name" value="PROKAR_NTER_METHYL"/>
    <property type="match status" value="1"/>
</dbReference>
<evidence type="ECO:0008006" key="5">
    <source>
        <dbReference type="Google" id="ProtNLM"/>
    </source>
</evidence>
<dbReference type="Proteomes" id="UP000721236">
    <property type="component" value="Unassembled WGS sequence"/>
</dbReference>
<accession>A0ABM8XCY7</accession>
<sequence length="138" mass="14602">MPRRRAHAGFTLIEVMIVVAIVGILAAVAYPNYTEHVQRGRRTEGKAALLKTQGALERYFTVNNTYTTDLGEVRANAFSGDNAASSAYTIAVAPGPAGIAASYVITATPTAGDALCGRLTLDNLNTRGQERGTQAACW</sequence>
<name>A0ABM8XCY7_9BURK</name>
<evidence type="ECO:0000256" key="2">
    <source>
        <dbReference type="SAM" id="Phobius"/>
    </source>
</evidence>
<dbReference type="Pfam" id="PF07963">
    <property type="entry name" value="N_methyl"/>
    <property type="match status" value="1"/>
</dbReference>
<keyword evidence="2" id="KW-0812">Transmembrane</keyword>
<keyword evidence="2" id="KW-0472">Membrane</keyword>
<dbReference type="InterPro" id="IPR045584">
    <property type="entry name" value="Pilin-like"/>
</dbReference>
<dbReference type="PANTHER" id="PTHR30093">
    <property type="entry name" value="GENERAL SECRETION PATHWAY PROTEIN G"/>
    <property type="match status" value="1"/>
</dbReference>
<evidence type="ECO:0000313" key="3">
    <source>
        <dbReference type="EMBL" id="CAG9177963.1"/>
    </source>
</evidence>
<reference evidence="3 4" key="1">
    <citation type="submission" date="2021-08" db="EMBL/GenBank/DDBJ databases">
        <authorList>
            <person name="Peeters C."/>
        </authorList>
    </citation>
    <scope>NUCLEOTIDE SEQUENCE [LARGE SCALE GENOMIC DNA]</scope>
    <source>
        <strain evidence="3 4">LMG 21510</strain>
    </source>
</reference>
<keyword evidence="1" id="KW-0488">Methylation</keyword>
<protein>
    <recommendedName>
        <fullName evidence="5">Pilus assembly protein PilE</fullName>
    </recommendedName>
</protein>
<evidence type="ECO:0000256" key="1">
    <source>
        <dbReference type="ARBA" id="ARBA00022481"/>
    </source>
</evidence>
<dbReference type="Gene3D" id="3.30.700.10">
    <property type="entry name" value="Glycoprotein, Type 4 Pilin"/>
    <property type="match status" value="1"/>
</dbReference>
<dbReference type="EMBL" id="CAJZAH010000003">
    <property type="protein sequence ID" value="CAG9177963.1"/>
    <property type="molecule type" value="Genomic_DNA"/>
</dbReference>
<dbReference type="NCBIfam" id="TIGR02532">
    <property type="entry name" value="IV_pilin_GFxxxE"/>
    <property type="match status" value="1"/>
</dbReference>
<dbReference type="RefSeq" id="WP_222207825.1">
    <property type="nucleotide sequence ID" value="NZ_CAJZAH010000003.1"/>
</dbReference>
<feature type="transmembrane region" description="Helical" evidence="2">
    <location>
        <begin position="12"/>
        <end position="33"/>
    </location>
</feature>
<dbReference type="PANTHER" id="PTHR30093:SF47">
    <property type="entry name" value="TYPE IV PILUS NON-CORE MINOR PILIN PILE"/>
    <property type="match status" value="1"/>
</dbReference>
<keyword evidence="4" id="KW-1185">Reference proteome</keyword>
<dbReference type="SUPFAM" id="SSF54523">
    <property type="entry name" value="Pili subunits"/>
    <property type="match status" value="1"/>
</dbReference>
<evidence type="ECO:0000313" key="4">
    <source>
        <dbReference type="Proteomes" id="UP000721236"/>
    </source>
</evidence>
<dbReference type="Pfam" id="PF16732">
    <property type="entry name" value="ComP_DUS"/>
    <property type="match status" value="1"/>
</dbReference>
<proteinExistence type="predicted"/>
<dbReference type="InterPro" id="IPR031982">
    <property type="entry name" value="PilE-like"/>
</dbReference>
<dbReference type="InterPro" id="IPR012902">
    <property type="entry name" value="N_methyl_site"/>
</dbReference>
<dbReference type="PRINTS" id="PR00813">
    <property type="entry name" value="BCTERIALGSPG"/>
</dbReference>
<comment type="caution">
    <text evidence="3">The sequence shown here is derived from an EMBL/GenBank/DDBJ whole genome shotgun (WGS) entry which is preliminary data.</text>
</comment>
<gene>
    <name evidence="3" type="ORF">LMG21510_03446</name>
</gene>
<dbReference type="InterPro" id="IPR000983">
    <property type="entry name" value="Bac_GSPG_pilin"/>
</dbReference>
<organism evidence="3 4">
    <name type="scientific">Cupriavidus respiraculi</name>
    <dbReference type="NCBI Taxonomy" id="195930"/>
    <lineage>
        <taxon>Bacteria</taxon>
        <taxon>Pseudomonadati</taxon>
        <taxon>Pseudomonadota</taxon>
        <taxon>Betaproteobacteria</taxon>
        <taxon>Burkholderiales</taxon>
        <taxon>Burkholderiaceae</taxon>
        <taxon>Cupriavidus</taxon>
    </lineage>
</organism>